<dbReference type="InterPro" id="IPR050059">
    <property type="entry name" value="ATP_synthase_B_chain"/>
</dbReference>
<evidence type="ECO:0000256" key="2">
    <source>
        <dbReference type="ARBA" id="ARBA00022448"/>
    </source>
</evidence>
<dbReference type="EMBL" id="CP113517">
    <property type="protein sequence ID" value="WAR45001.1"/>
    <property type="molecule type" value="Genomic_DNA"/>
</dbReference>
<evidence type="ECO:0000256" key="13">
    <source>
        <dbReference type="HAMAP-Rule" id="MF_01398"/>
    </source>
</evidence>
<keyword evidence="16" id="KW-1185">Reference proteome</keyword>
<keyword evidence="9 13" id="KW-0066">ATP synthesis</keyword>
<evidence type="ECO:0000256" key="3">
    <source>
        <dbReference type="ARBA" id="ARBA00022547"/>
    </source>
</evidence>
<comment type="function">
    <text evidence="11">Component of the F(0) channel, it forms part of the peripheral stalk, linking F(1) to F(0). The b'-subunit is a diverged and duplicated form of b found in plants and photosynthetic bacteria.</text>
</comment>
<evidence type="ECO:0000256" key="12">
    <source>
        <dbReference type="ARBA" id="ARBA00037847"/>
    </source>
</evidence>
<protein>
    <recommendedName>
        <fullName evidence="13">ATP synthase subunit b</fullName>
    </recommendedName>
    <alternativeName>
        <fullName evidence="13">ATP synthase F(0) sector subunit b</fullName>
    </alternativeName>
    <alternativeName>
        <fullName evidence="13">ATPase subunit I</fullName>
    </alternativeName>
    <alternativeName>
        <fullName evidence="13">F-type ATPase subunit b</fullName>
        <shortName evidence="13">F-ATPase subunit b</shortName>
    </alternativeName>
</protein>
<evidence type="ECO:0000256" key="8">
    <source>
        <dbReference type="ARBA" id="ARBA00023136"/>
    </source>
</evidence>
<reference evidence="15" key="1">
    <citation type="submission" date="2022-11" db="EMBL/GenBank/DDBJ databases">
        <title>Methylomonas rapida sp. nov., Carotenoid-Producing Obligate Methanotrophs with High Growth Characteristics and Biotechnological Potential.</title>
        <authorList>
            <person name="Tikhonova E.N."/>
            <person name="Suleimanov R.Z."/>
            <person name="Miroshnikov K."/>
            <person name="Oshkin I.Y."/>
            <person name="Belova S.E."/>
            <person name="Danilova O.V."/>
            <person name="Ashikhmin A."/>
            <person name="Konopkin A."/>
            <person name="But S.Y."/>
            <person name="Khmelenina V.N."/>
            <person name="Kuznetsov N."/>
            <person name="Pimenov N.V."/>
            <person name="Dedysh S.N."/>
        </authorList>
    </citation>
    <scope>NUCLEOTIDE SEQUENCE</scope>
    <source>
        <strain evidence="15">MP1</strain>
    </source>
</reference>
<keyword evidence="14" id="KW-0175">Coiled coil</keyword>
<comment type="function">
    <text evidence="10 13">F(1)F(0) ATP synthase produces ATP from ADP in the presence of a proton or sodium gradient. F-type ATPases consist of two structural domains, F(1) containing the extramembraneous catalytic core and F(0) containing the membrane proton channel, linked together by a central stalk and a peripheral stalk. During catalysis, ATP synthesis in the catalytic domain of F(1) is coupled via a rotary mechanism of the central stalk subunits to proton translocation.</text>
</comment>
<comment type="subcellular location">
    <subcellularLocation>
        <location evidence="13">Cell membrane</location>
        <topology evidence="13">Single-pass membrane protein</topology>
    </subcellularLocation>
    <subcellularLocation>
        <location evidence="12">Endomembrane system</location>
        <topology evidence="12">Single-pass membrane protein</topology>
    </subcellularLocation>
</comment>
<dbReference type="CDD" id="cd06503">
    <property type="entry name" value="ATP-synt_Fo_b"/>
    <property type="match status" value="1"/>
</dbReference>
<evidence type="ECO:0000256" key="11">
    <source>
        <dbReference type="ARBA" id="ARBA00025614"/>
    </source>
</evidence>
<comment type="similarity">
    <text evidence="1 13">Belongs to the ATPase B chain family.</text>
</comment>
<dbReference type="HAMAP" id="MF_01398">
    <property type="entry name" value="ATP_synth_b_bprime"/>
    <property type="match status" value="1"/>
</dbReference>
<sequence>MMEFDWTTFILEIVNFLVLVWILQRFLYRPMLSMLDARQQRIKDETERAEHLRLEAETLRQQYEERLADWSQRQETSRHELDAELARLRRSALETLQKSLADEEAKQRIRNQSSIDSREAALVREAAETAYAQAALILQRLASPQLTHRIAEIFLEDLSTLSESDQTALRKAAAMLIPASAIELVSAHPLPDQMASALSLALSQAAGQNLSFVFRVDPALIAGLRAVIGECQLHANLADELAFFRRQANHG</sequence>
<evidence type="ECO:0000256" key="5">
    <source>
        <dbReference type="ARBA" id="ARBA00022781"/>
    </source>
</evidence>
<dbReference type="InterPro" id="IPR000711">
    <property type="entry name" value="ATPase_OSCP/dsu"/>
</dbReference>
<evidence type="ECO:0000256" key="1">
    <source>
        <dbReference type="ARBA" id="ARBA00005513"/>
    </source>
</evidence>
<evidence type="ECO:0000256" key="4">
    <source>
        <dbReference type="ARBA" id="ARBA00022692"/>
    </source>
</evidence>
<keyword evidence="5 13" id="KW-0375">Hydrogen ion transport</keyword>
<keyword evidence="6 13" id="KW-1133">Transmembrane helix</keyword>
<dbReference type="Proteomes" id="UP001162780">
    <property type="component" value="Chromosome"/>
</dbReference>
<evidence type="ECO:0000256" key="9">
    <source>
        <dbReference type="ARBA" id="ARBA00023310"/>
    </source>
</evidence>
<dbReference type="InterPro" id="IPR002146">
    <property type="entry name" value="ATP_synth_b/b'su_bac/chlpt"/>
</dbReference>
<organism evidence="15 16">
    <name type="scientific">Methylomonas rapida</name>
    <dbReference type="NCBI Taxonomy" id="2963939"/>
    <lineage>
        <taxon>Bacteria</taxon>
        <taxon>Pseudomonadati</taxon>
        <taxon>Pseudomonadota</taxon>
        <taxon>Gammaproteobacteria</taxon>
        <taxon>Methylococcales</taxon>
        <taxon>Methylococcaceae</taxon>
        <taxon>Methylomonas</taxon>
    </lineage>
</organism>
<keyword evidence="3 13" id="KW-0138">CF(0)</keyword>
<name>A0ABY7GKH2_9GAMM</name>
<dbReference type="PANTHER" id="PTHR33445">
    <property type="entry name" value="ATP SYNTHASE SUBUNIT B', CHLOROPLASTIC"/>
    <property type="match status" value="1"/>
</dbReference>
<keyword evidence="4 13" id="KW-0812">Transmembrane</keyword>
<keyword evidence="2 13" id="KW-0813">Transport</keyword>
<feature type="coiled-coil region" evidence="14">
    <location>
        <begin position="35"/>
        <end position="80"/>
    </location>
</feature>
<evidence type="ECO:0000313" key="15">
    <source>
        <dbReference type="EMBL" id="WAR45001.1"/>
    </source>
</evidence>
<keyword evidence="8 13" id="KW-0472">Membrane</keyword>
<dbReference type="RefSeq" id="WP_255189967.1">
    <property type="nucleotide sequence ID" value="NZ_CP113517.1"/>
</dbReference>
<evidence type="ECO:0000256" key="7">
    <source>
        <dbReference type="ARBA" id="ARBA00023065"/>
    </source>
</evidence>
<feature type="transmembrane region" description="Helical" evidence="13">
    <location>
        <begin position="6"/>
        <end position="28"/>
    </location>
</feature>
<dbReference type="Pfam" id="PF00213">
    <property type="entry name" value="OSCP"/>
    <property type="match status" value="1"/>
</dbReference>
<proteinExistence type="inferred from homology"/>
<accession>A0ABY7GKH2</accession>
<gene>
    <name evidence="13" type="primary">atpF</name>
    <name evidence="15" type="ORF">NM686_000395</name>
</gene>
<keyword evidence="7 13" id="KW-0406">Ion transport</keyword>
<evidence type="ECO:0000256" key="14">
    <source>
        <dbReference type="SAM" id="Coils"/>
    </source>
</evidence>
<comment type="subunit">
    <text evidence="13">F-type ATPases have 2 components, F(1) - the catalytic core - and F(0) - the membrane proton channel. F(1) has five subunits: alpha(3), beta(3), gamma(1), delta(1), epsilon(1). F(0) has three main subunits: a(1), b(2) and c(10-14). The alpha and beta chains form an alternating ring which encloses part of the gamma chain. F(1) is attached to F(0) by a central stalk formed by the gamma and epsilon chains, while a peripheral stalk is formed by the delta and b chains.</text>
</comment>
<evidence type="ECO:0000256" key="6">
    <source>
        <dbReference type="ARBA" id="ARBA00022989"/>
    </source>
</evidence>
<dbReference type="Pfam" id="PF00430">
    <property type="entry name" value="ATP-synt_B"/>
    <property type="match status" value="1"/>
</dbReference>
<dbReference type="PANTHER" id="PTHR33445:SF2">
    <property type="entry name" value="ATP SYNTHASE SUBUNIT B', CHLOROPLASTIC"/>
    <property type="match status" value="1"/>
</dbReference>
<evidence type="ECO:0000313" key="16">
    <source>
        <dbReference type="Proteomes" id="UP001162780"/>
    </source>
</evidence>
<evidence type="ECO:0000256" key="10">
    <source>
        <dbReference type="ARBA" id="ARBA00025198"/>
    </source>
</evidence>
<keyword evidence="13" id="KW-1003">Cell membrane</keyword>